<evidence type="ECO:0000313" key="2">
    <source>
        <dbReference type="Proteomes" id="UP001054945"/>
    </source>
</evidence>
<name>A0AAV4QV60_CAEEX</name>
<organism evidence="1 2">
    <name type="scientific">Caerostris extrusa</name>
    <name type="common">Bark spider</name>
    <name type="synonym">Caerostris bankana</name>
    <dbReference type="NCBI Taxonomy" id="172846"/>
    <lineage>
        <taxon>Eukaryota</taxon>
        <taxon>Metazoa</taxon>
        <taxon>Ecdysozoa</taxon>
        <taxon>Arthropoda</taxon>
        <taxon>Chelicerata</taxon>
        <taxon>Arachnida</taxon>
        <taxon>Araneae</taxon>
        <taxon>Araneomorphae</taxon>
        <taxon>Entelegynae</taxon>
        <taxon>Araneoidea</taxon>
        <taxon>Araneidae</taxon>
        <taxon>Caerostris</taxon>
    </lineage>
</organism>
<reference evidence="1 2" key="1">
    <citation type="submission" date="2021-06" db="EMBL/GenBank/DDBJ databases">
        <title>Caerostris extrusa draft genome.</title>
        <authorList>
            <person name="Kono N."/>
            <person name="Arakawa K."/>
        </authorList>
    </citation>
    <scope>NUCLEOTIDE SEQUENCE [LARGE SCALE GENOMIC DNA]</scope>
</reference>
<sequence>MHLFTLSGSDRLNLCVYGTDPFFFFFPERKIRRIEITSEEVNTRIPMDIDQCPERRKEMEKEKQKSFLLSTGIEKGSIGCILINSVQERKEEFGSI</sequence>
<accession>A0AAV4QV60</accession>
<dbReference type="AlphaFoldDB" id="A0AAV4QV60"/>
<proteinExistence type="predicted"/>
<dbReference type="EMBL" id="BPLR01006832">
    <property type="protein sequence ID" value="GIY12689.1"/>
    <property type="molecule type" value="Genomic_DNA"/>
</dbReference>
<protein>
    <submittedName>
        <fullName evidence="1">Uncharacterized protein</fullName>
    </submittedName>
</protein>
<comment type="caution">
    <text evidence="1">The sequence shown here is derived from an EMBL/GenBank/DDBJ whole genome shotgun (WGS) entry which is preliminary data.</text>
</comment>
<keyword evidence="2" id="KW-1185">Reference proteome</keyword>
<evidence type="ECO:0000313" key="1">
    <source>
        <dbReference type="EMBL" id="GIY12689.1"/>
    </source>
</evidence>
<dbReference type="Proteomes" id="UP001054945">
    <property type="component" value="Unassembled WGS sequence"/>
</dbReference>
<gene>
    <name evidence="1" type="ORF">CEXT_448281</name>
</gene>